<protein>
    <submittedName>
        <fullName evidence="2">Uncharacterized protein</fullName>
    </submittedName>
</protein>
<organism evidence="2">
    <name type="scientific">marine metagenome</name>
    <dbReference type="NCBI Taxonomy" id="408172"/>
    <lineage>
        <taxon>unclassified sequences</taxon>
        <taxon>metagenomes</taxon>
        <taxon>ecological metagenomes</taxon>
    </lineage>
</organism>
<sequence>MTVRWLLTVLMCLGVLVGCGKKKEAERQAEAPEIPDGGISAITTPEAQRENSAPLKVDIKKPLTGEESAKVIEAV</sequence>
<dbReference type="AlphaFoldDB" id="A0A382P6X2"/>
<evidence type="ECO:0000313" key="2">
    <source>
        <dbReference type="EMBL" id="SVC69179.1"/>
    </source>
</evidence>
<gene>
    <name evidence="2" type="ORF">METZ01_LOCUS322033</name>
</gene>
<feature type="non-terminal residue" evidence="2">
    <location>
        <position position="75"/>
    </location>
</feature>
<dbReference type="EMBL" id="UINC01105327">
    <property type="protein sequence ID" value="SVC69179.1"/>
    <property type="molecule type" value="Genomic_DNA"/>
</dbReference>
<accession>A0A382P6X2</accession>
<evidence type="ECO:0000256" key="1">
    <source>
        <dbReference type="SAM" id="MobiDB-lite"/>
    </source>
</evidence>
<reference evidence="2" key="1">
    <citation type="submission" date="2018-05" db="EMBL/GenBank/DDBJ databases">
        <authorList>
            <person name="Lanie J.A."/>
            <person name="Ng W.-L."/>
            <person name="Kazmierczak K.M."/>
            <person name="Andrzejewski T.M."/>
            <person name="Davidsen T.M."/>
            <person name="Wayne K.J."/>
            <person name="Tettelin H."/>
            <person name="Glass J.I."/>
            <person name="Rusch D."/>
            <person name="Podicherti R."/>
            <person name="Tsui H.-C.T."/>
            <person name="Winkler M.E."/>
        </authorList>
    </citation>
    <scope>NUCLEOTIDE SEQUENCE</scope>
</reference>
<name>A0A382P6X2_9ZZZZ</name>
<dbReference type="PROSITE" id="PS51257">
    <property type="entry name" value="PROKAR_LIPOPROTEIN"/>
    <property type="match status" value="1"/>
</dbReference>
<feature type="region of interest" description="Disordered" evidence="1">
    <location>
        <begin position="26"/>
        <end position="53"/>
    </location>
</feature>
<proteinExistence type="predicted"/>